<dbReference type="EMBL" id="CP127162">
    <property type="protein sequence ID" value="WIV19998.1"/>
    <property type="molecule type" value="Genomic_DNA"/>
</dbReference>
<dbReference type="NCBIfam" id="NF037970">
    <property type="entry name" value="vanZ_1"/>
    <property type="match status" value="1"/>
</dbReference>
<reference evidence="4 5" key="1">
    <citation type="submission" date="2023-06" db="EMBL/GenBank/DDBJ databases">
        <title>Paenibacillus polygonum sp. nov., an endophytic bacterium, isolated from Polygonum lapathifolium L. in Nanji Wetland National Nature Reserve, South of Poyang Lake, Jiangxi Province, China.</title>
        <authorList>
            <person name="Yu Z."/>
        </authorList>
    </citation>
    <scope>NUCLEOTIDE SEQUENCE [LARGE SCALE GENOMIC DNA]</scope>
    <source>
        <strain evidence="4 5">C31</strain>
    </source>
</reference>
<keyword evidence="1" id="KW-1133">Transmembrane helix</keyword>
<evidence type="ECO:0000256" key="2">
    <source>
        <dbReference type="SAM" id="SignalP"/>
    </source>
</evidence>
<organism evidence="4 5">
    <name type="scientific">Paenibacillus polygoni</name>
    <dbReference type="NCBI Taxonomy" id="3050112"/>
    <lineage>
        <taxon>Bacteria</taxon>
        <taxon>Bacillati</taxon>
        <taxon>Bacillota</taxon>
        <taxon>Bacilli</taxon>
        <taxon>Bacillales</taxon>
        <taxon>Paenibacillaceae</taxon>
        <taxon>Paenibacillus</taxon>
    </lineage>
</organism>
<feature type="domain" description="VanZ-like" evidence="3">
    <location>
        <begin position="5"/>
        <end position="123"/>
    </location>
</feature>
<feature type="transmembrane region" description="Helical" evidence="1">
    <location>
        <begin position="55"/>
        <end position="76"/>
    </location>
</feature>
<evidence type="ECO:0000259" key="3">
    <source>
        <dbReference type="Pfam" id="PF04892"/>
    </source>
</evidence>
<name>A0ABY8X4M5_9BACL</name>
<accession>A0ABY8X4M5</accession>
<feature type="transmembrane region" description="Helical" evidence="1">
    <location>
        <begin position="83"/>
        <end position="100"/>
    </location>
</feature>
<evidence type="ECO:0000256" key="1">
    <source>
        <dbReference type="SAM" id="Phobius"/>
    </source>
</evidence>
<feature type="signal peptide" evidence="2">
    <location>
        <begin position="1"/>
        <end position="23"/>
    </location>
</feature>
<gene>
    <name evidence="4" type="ORF">QPK24_04585</name>
</gene>
<keyword evidence="1" id="KW-0472">Membrane</keyword>
<evidence type="ECO:0000313" key="4">
    <source>
        <dbReference type="EMBL" id="WIV19998.1"/>
    </source>
</evidence>
<keyword evidence="1" id="KW-0812">Transmembrane</keyword>
<sequence>MRRLFIIAWCFLLFIGTCTESVASALTNFHIQLNFNNDPSWSELWQIPRSYSRTYIIQKLGHFFGFFILSMLMTNFGRYKRGLIYAIGYGVLTELIQPFFFRDARVSDMMIDSAGIFLAYYICLKSQEKIK</sequence>
<keyword evidence="2" id="KW-0732">Signal</keyword>
<dbReference type="InterPro" id="IPR006976">
    <property type="entry name" value="VanZ-like"/>
</dbReference>
<feature type="chain" id="PRO_5045269194" evidence="2">
    <location>
        <begin position="24"/>
        <end position="131"/>
    </location>
</feature>
<protein>
    <submittedName>
        <fullName evidence="4">VanZ family protein</fullName>
    </submittedName>
</protein>
<dbReference type="RefSeq" id="WP_285746524.1">
    <property type="nucleotide sequence ID" value="NZ_CP127162.1"/>
</dbReference>
<proteinExistence type="predicted"/>
<evidence type="ECO:0000313" key="5">
    <source>
        <dbReference type="Proteomes" id="UP001236415"/>
    </source>
</evidence>
<dbReference type="Pfam" id="PF04892">
    <property type="entry name" value="VanZ"/>
    <property type="match status" value="1"/>
</dbReference>
<dbReference type="Proteomes" id="UP001236415">
    <property type="component" value="Chromosome"/>
</dbReference>
<keyword evidence="5" id="KW-1185">Reference proteome</keyword>